<feature type="transmembrane region" description="Helical" evidence="1">
    <location>
        <begin position="16"/>
        <end position="37"/>
    </location>
</feature>
<keyword evidence="1" id="KW-0812">Transmembrane</keyword>
<sequence>MSPAGRGAHRPRDERGAVAVFTAVVSVVLMVVAGLAVDLGNTWARRGQLQVQADRAAVFASQFLPAHTDAQEAVVAQAVAWYLACNPVPGQREMHPEMPVCPTDVRAVTTAAYAGRLLDAVAGPAGSVSFPAPNQVSVTTPTARVEFGLGRAAGAEGTEQQKRATARVNSPGPLAPMALSIDCLLDAGGSLLSGVLPFGYVSTTHKGGGGATPTVTTTWPLAAAAPRLNGLVPGRVTQQLTGTPPSVAVSGSEWPELLPGQRFAVAFARGSGLARVEVQVPGTLVLDGGRNRRRLGQVSVTLPAVVASTAGEWQVKVVTQTVVGSTVTSTAYSSDTSAVDVDPVLAGATPVSCGRLLKSPRAGTQANANFPLNFQHGIDHLIDSWPAAVPQGALDGALLRQVASGAACSGSNGVSVTDTNGNHHGDVPNCVVTMMSNAYEAGFHDGLVGPAGRLTCTQSAPCRPGESVLVDGRLVNDDELLDFVRVPSLLTPATFSDTGRYLSRDAPVTPTSVFDRSIYDSHRFMWVAVVSTLGATSAVQAGDYPVLTFRPVFITGPEAFTDLPLLDPASILGLPGLQPAMATVITTIDTAMRELLQAGVTEQDGLLFDSSGRLSAVRFVTISPDALPAVPADYTGPEAEYVGVGPRIVRLVE</sequence>
<comment type="caution">
    <text evidence="3">The sequence shown here is derived from an EMBL/GenBank/DDBJ whole genome shotgun (WGS) entry which is preliminary data.</text>
</comment>
<dbReference type="AlphaFoldDB" id="A0A7Y9USS9"/>
<proteinExistence type="predicted"/>
<protein>
    <recommendedName>
        <fullName evidence="2">Putative Flp pilus-assembly TadG-like N-terminal domain-containing protein</fullName>
    </recommendedName>
</protein>
<evidence type="ECO:0000259" key="2">
    <source>
        <dbReference type="Pfam" id="PF13400"/>
    </source>
</evidence>
<keyword evidence="1" id="KW-0472">Membrane</keyword>
<evidence type="ECO:0000256" key="1">
    <source>
        <dbReference type="SAM" id="Phobius"/>
    </source>
</evidence>
<dbReference type="EMBL" id="JACCAC010000001">
    <property type="protein sequence ID" value="NYG56384.1"/>
    <property type="molecule type" value="Genomic_DNA"/>
</dbReference>
<dbReference type="InterPro" id="IPR028087">
    <property type="entry name" value="Tad_N"/>
</dbReference>
<dbReference type="RefSeq" id="WP_179518647.1">
    <property type="nucleotide sequence ID" value="NZ_JACCAC010000001.1"/>
</dbReference>
<keyword evidence="4" id="KW-1185">Reference proteome</keyword>
<dbReference type="Pfam" id="PF13400">
    <property type="entry name" value="Tad"/>
    <property type="match status" value="1"/>
</dbReference>
<dbReference type="Proteomes" id="UP000544110">
    <property type="component" value="Unassembled WGS sequence"/>
</dbReference>
<evidence type="ECO:0000313" key="3">
    <source>
        <dbReference type="EMBL" id="NYG56384.1"/>
    </source>
</evidence>
<name>A0A7Y9USS9_9ACTN</name>
<reference evidence="3 4" key="1">
    <citation type="submission" date="2020-07" db="EMBL/GenBank/DDBJ databases">
        <title>Sequencing the genomes of 1000 actinobacteria strains.</title>
        <authorList>
            <person name="Klenk H.-P."/>
        </authorList>
    </citation>
    <scope>NUCLEOTIDE SEQUENCE [LARGE SCALE GENOMIC DNA]</scope>
    <source>
        <strain evidence="3 4">DSM 24552</strain>
    </source>
</reference>
<evidence type="ECO:0000313" key="4">
    <source>
        <dbReference type="Proteomes" id="UP000544110"/>
    </source>
</evidence>
<feature type="domain" description="Putative Flp pilus-assembly TadG-like N-terminal" evidence="2">
    <location>
        <begin position="16"/>
        <end position="58"/>
    </location>
</feature>
<gene>
    <name evidence="3" type="ORF">BJ989_002688</name>
</gene>
<accession>A0A7Y9USS9</accession>
<keyword evidence="1" id="KW-1133">Transmembrane helix</keyword>
<organism evidence="3 4">
    <name type="scientific">Nocardioides perillae</name>
    <dbReference type="NCBI Taxonomy" id="1119534"/>
    <lineage>
        <taxon>Bacteria</taxon>
        <taxon>Bacillati</taxon>
        <taxon>Actinomycetota</taxon>
        <taxon>Actinomycetes</taxon>
        <taxon>Propionibacteriales</taxon>
        <taxon>Nocardioidaceae</taxon>
        <taxon>Nocardioides</taxon>
    </lineage>
</organism>